<feature type="transmembrane region" description="Helical" evidence="1">
    <location>
        <begin position="144"/>
        <end position="168"/>
    </location>
</feature>
<feature type="transmembrane region" description="Helical" evidence="1">
    <location>
        <begin position="238"/>
        <end position="267"/>
    </location>
</feature>
<keyword evidence="1" id="KW-1133">Transmembrane helix</keyword>
<proteinExistence type="predicted"/>
<feature type="transmembrane region" description="Helical" evidence="1">
    <location>
        <begin position="44"/>
        <end position="67"/>
    </location>
</feature>
<gene>
    <name evidence="2" type="ORF">CLOSTMETH_00311</name>
</gene>
<dbReference type="STRING" id="537013.CLOSTMETH_00311"/>
<evidence type="ECO:0000313" key="2">
    <source>
        <dbReference type="EMBL" id="EEG32033.1"/>
    </source>
</evidence>
<evidence type="ECO:0000256" key="1">
    <source>
        <dbReference type="SAM" id="Phobius"/>
    </source>
</evidence>
<dbReference type="eggNOG" id="COG1131">
    <property type="taxonomic scope" value="Bacteria"/>
</dbReference>
<sequence length="274" mass="30101">MLGKLLKHEFKATSRILPFSYLACAVFFLVAFIARSILPDVSAAYLVPAVIFLLSGIAVMILTYVLLIMRFHKSMYGNEGYLTQTLPVSKGQLLASKMIPCAIWMIAGTLVFLFVILGFAYLVTGDASVFFDMVKELYGASPLYTSYLLISLVTQSALFVTEVFFALSLANTSKFLRNNIAFSIVFYILTTFVVSLLDVLAMLFVPLGIQSAVDGSSSFVFENMFGTMMSEINSTATVAAPMTIGIGSLILDVILIVVFVLLTNYLLKRKINVK</sequence>
<feature type="transmembrane region" description="Helical" evidence="1">
    <location>
        <begin position="180"/>
        <end position="209"/>
    </location>
</feature>
<dbReference type="HOGENOM" id="CLU_086294_0_0_9"/>
<dbReference type="EMBL" id="ACEC01000015">
    <property type="protein sequence ID" value="EEG32033.1"/>
    <property type="molecule type" value="Genomic_DNA"/>
</dbReference>
<keyword evidence="1" id="KW-0812">Transmembrane</keyword>
<reference evidence="2 3" key="1">
    <citation type="submission" date="2009-01" db="EMBL/GenBank/DDBJ databases">
        <authorList>
            <person name="Fulton L."/>
            <person name="Clifton S."/>
            <person name="Fulton B."/>
            <person name="Xu J."/>
            <person name="Minx P."/>
            <person name="Pepin K.H."/>
            <person name="Johnson M."/>
            <person name="Bhonagiri V."/>
            <person name="Nash W.E."/>
            <person name="Mardis E.R."/>
            <person name="Wilson R.K."/>
        </authorList>
    </citation>
    <scope>NUCLEOTIDE SEQUENCE [LARGE SCALE GENOMIC DNA]</scope>
    <source>
        <strain evidence="2 3">DSM 5476</strain>
    </source>
</reference>
<accession>C0E916</accession>
<reference evidence="2 3" key="2">
    <citation type="submission" date="2009-02" db="EMBL/GenBank/DDBJ databases">
        <title>Draft genome sequence of Clostridium methylpentosum (DSM 5476).</title>
        <authorList>
            <person name="Sudarsanam P."/>
            <person name="Ley R."/>
            <person name="Guruge J."/>
            <person name="Turnbaugh P.J."/>
            <person name="Mahowald M."/>
            <person name="Liep D."/>
            <person name="Gordon J."/>
        </authorList>
    </citation>
    <scope>NUCLEOTIDE SEQUENCE [LARGE SCALE GENOMIC DNA]</scope>
    <source>
        <strain evidence="2 3">DSM 5476</strain>
    </source>
</reference>
<organism evidence="2 3">
    <name type="scientific">[Clostridium] methylpentosum DSM 5476</name>
    <dbReference type="NCBI Taxonomy" id="537013"/>
    <lineage>
        <taxon>Bacteria</taxon>
        <taxon>Bacillati</taxon>
        <taxon>Bacillota</taxon>
        <taxon>Clostridia</taxon>
        <taxon>Eubacteriales</taxon>
        <taxon>Oscillospiraceae</taxon>
        <taxon>Oscillospiraceae incertae sedis</taxon>
    </lineage>
</organism>
<keyword evidence="3" id="KW-1185">Reference proteome</keyword>
<comment type="caution">
    <text evidence="2">The sequence shown here is derived from an EMBL/GenBank/DDBJ whole genome shotgun (WGS) entry which is preliminary data.</text>
</comment>
<keyword evidence="1" id="KW-0472">Membrane</keyword>
<feature type="transmembrane region" description="Helical" evidence="1">
    <location>
        <begin position="21"/>
        <end position="38"/>
    </location>
</feature>
<dbReference type="Proteomes" id="UP000003340">
    <property type="component" value="Unassembled WGS sequence"/>
</dbReference>
<dbReference type="AlphaFoldDB" id="C0E916"/>
<feature type="transmembrane region" description="Helical" evidence="1">
    <location>
        <begin position="102"/>
        <end position="124"/>
    </location>
</feature>
<protein>
    <submittedName>
        <fullName evidence="2">Uncharacterized protein</fullName>
    </submittedName>
</protein>
<name>C0E916_9FIRM</name>
<evidence type="ECO:0000313" key="3">
    <source>
        <dbReference type="Proteomes" id="UP000003340"/>
    </source>
</evidence>